<reference evidence="3" key="1">
    <citation type="submission" date="2017-02" db="EMBL/GenBank/DDBJ databases">
        <authorList>
            <person name="Varghese N."/>
            <person name="Submissions S."/>
        </authorList>
    </citation>
    <scope>NUCLEOTIDE SEQUENCE [LARGE SCALE GENOMIC DNA]</scope>
    <source>
        <strain evidence="3">ATCC BAA-34</strain>
    </source>
</reference>
<proteinExistence type="predicted"/>
<dbReference type="STRING" id="115783.SAMN02745119_02901"/>
<keyword evidence="3" id="KW-1185">Reference proteome</keyword>
<dbReference type="Pfam" id="PF07238">
    <property type="entry name" value="PilZ"/>
    <property type="match status" value="1"/>
</dbReference>
<dbReference type="Proteomes" id="UP000190102">
    <property type="component" value="Unassembled WGS sequence"/>
</dbReference>
<gene>
    <name evidence="2" type="ORF">SAMN02745119_02901</name>
</gene>
<dbReference type="InterPro" id="IPR009875">
    <property type="entry name" value="PilZ_domain"/>
</dbReference>
<dbReference type="GO" id="GO:0035438">
    <property type="term" value="F:cyclic-di-GMP binding"/>
    <property type="evidence" value="ECO:0007669"/>
    <property type="project" value="InterPro"/>
</dbReference>
<protein>
    <submittedName>
        <fullName evidence="2">PilZ domain-containing protein</fullName>
    </submittedName>
</protein>
<evidence type="ECO:0000313" key="2">
    <source>
        <dbReference type="EMBL" id="SKA15900.1"/>
    </source>
</evidence>
<dbReference type="AlphaFoldDB" id="A0A1T4RIT1"/>
<accession>A0A1T4RIT1</accession>
<name>A0A1T4RIT1_9BACT</name>
<dbReference type="EMBL" id="FUWR01000021">
    <property type="protein sequence ID" value="SKA15900.1"/>
    <property type="molecule type" value="Genomic_DNA"/>
</dbReference>
<feature type="domain" description="PilZ" evidence="1">
    <location>
        <begin position="132"/>
        <end position="239"/>
    </location>
</feature>
<evidence type="ECO:0000259" key="1">
    <source>
        <dbReference type="Pfam" id="PF07238"/>
    </source>
</evidence>
<dbReference type="SUPFAM" id="SSF141371">
    <property type="entry name" value="PilZ domain-like"/>
    <property type="match status" value="1"/>
</dbReference>
<sequence>MQATTAECYSSGQGDGMEKMQYEDQLRLLERGEPGEILDLLLKLSQKRPHDLLFFNYYKEVPISSAAEVLYLFGDTLICRSNPTQTRALKASRYTIIRSPKLEHDVYASATYDAATDEIILSEFSYVELLPDRRNTLRVKIGGLFQVPVEAGTTTFTAKLKDLSLGGCALEVPEKALLGNFTYFHLNLSFTLQGQSTPQKLRVMARLLRFESDAQPCRCIMLFEHDRRSEDLIGRYIAQRQAEIIRELKD</sequence>
<organism evidence="2 3">
    <name type="scientific">Trichlorobacter thiogenes</name>
    <dbReference type="NCBI Taxonomy" id="115783"/>
    <lineage>
        <taxon>Bacteria</taxon>
        <taxon>Pseudomonadati</taxon>
        <taxon>Thermodesulfobacteriota</taxon>
        <taxon>Desulfuromonadia</taxon>
        <taxon>Geobacterales</taxon>
        <taxon>Geobacteraceae</taxon>
        <taxon>Trichlorobacter</taxon>
    </lineage>
</organism>
<evidence type="ECO:0000313" key="3">
    <source>
        <dbReference type="Proteomes" id="UP000190102"/>
    </source>
</evidence>
<dbReference type="Gene3D" id="2.40.10.220">
    <property type="entry name" value="predicted glycosyltransferase like domains"/>
    <property type="match status" value="1"/>
</dbReference>